<name>A0ACB9RN09_9MYRT</name>
<dbReference type="Proteomes" id="UP001057402">
    <property type="component" value="Chromosome 3"/>
</dbReference>
<reference evidence="2" key="1">
    <citation type="journal article" date="2023" name="Front. Plant Sci.">
        <title>Chromosomal-level genome assembly of Melastoma candidum provides insights into trichome evolution.</title>
        <authorList>
            <person name="Zhong Y."/>
            <person name="Wu W."/>
            <person name="Sun C."/>
            <person name="Zou P."/>
            <person name="Liu Y."/>
            <person name="Dai S."/>
            <person name="Zhou R."/>
        </authorList>
    </citation>
    <scope>NUCLEOTIDE SEQUENCE [LARGE SCALE GENOMIC DNA]</scope>
</reference>
<evidence type="ECO:0000313" key="2">
    <source>
        <dbReference type="Proteomes" id="UP001057402"/>
    </source>
</evidence>
<evidence type="ECO:0000313" key="1">
    <source>
        <dbReference type="EMBL" id="KAI4380244.1"/>
    </source>
</evidence>
<gene>
    <name evidence="1" type="ORF">MLD38_006459</name>
</gene>
<keyword evidence="2" id="KW-1185">Reference proteome</keyword>
<comment type="caution">
    <text evidence="1">The sequence shown here is derived from an EMBL/GenBank/DDBJ whole genome shotgun (WGS) entry which is preliminary data.</text>
</comment>
<accession>A0ACB9RN09</accession>
<dbReference type="EMBL" id="CM042882">
    <property type="protein sequence ID" value="KAI4380244.1"/>
    <property type="molecule type" value="Genomic_DNA"/>
</dbReference>
<organism evidence="1 2">
    <name type="scientific">Melastoma candidum</name>
    <dbReference type="NCBI Taxonomy" id="119954"/>
    <lineage>
        <taxon>Eukaryota</taxon>
        <taxon>Viridiplantae</taxon>
        <taxon>Streptophyta</taxon>
        <taxon>Embryophyta</taxon>
        <taxon>Tracheophyta</taxon>
        <taxon>Spermatophyta</taxon>
        <taxon>Magnoliopsida</taxon>
        <taxon>eudicotyledons</taxon>
        <taxon>Gunneridae</taxon>
        <taxon>Pentapetalae</taxon>
        <taxon>rosids</taxon>
        <taxon>malvids</taxon>
        <taxon>Myrtales</taxon>
        <taxon>Melastomataceae</taxon>
        <taxon>Melastomatoideae</taxon>
        <taxon>Melastomateae</taxon>
        <taxon>Melastoma</taxon>
    </lineage>
</organism>
<proteinExistence type="predicted"/>
<sequence>MKKKKKRKPEASPSLVLLPLVLLQPSLSFSPSFPSVSLPSSSSISTREGIQAVSPNSQERKRKPLFFPPPSPHQTKFTPGRVKGVCISSESWATLGP</sequence>
<protein>
    <submittedName>
        <fullName evidence="1">Uncharacterized protein</fullName>
    </submittedName>
</protein>